<dbReference type="Pfam" id="PF00063">
    <property type="entry name" value="Myosin_head"/>
    <property type="match status" value="1"/>
</dbReference>
<evidence type="ECO:0000256" key="12">
    <source>
        <dbReference type="PROSITE-ProRule" id="PRU00782"/>
    </source>
</evidence>
<evidence type="ECO:0000256" key="7">
    <source>
        <dbReference type="ARBA" id="ARBA00023123"/>
    </source>
</evidence>
<name>A0A1A9WZS7_9MUSC</name>
<keyword evidence="5" id="KW-0547">Nucleotide-binding</keyword>
<dbReference type="InterPro" id="IPR008271">
    <property type="entry name" value="Ser/Thr_kinase_AS"/>
</dbReference>
<evidence type="ECO:0000256" key="11">
    <source>
        <dbReference type="ARBA" id="ARBA00023273"/>
    </source>
</evidence>
<dbReference type="InterPro" id="IPR052409">
    <property type="entry name" value="Myosin-III_kinase_activity"/>
</dbReference>
<keyword evidence="7 12" id="KW-0518">Myosin</keyword>
<dbReference type="GO" id="GO:0004674">
    <property type="term" value="F:protein serine/threonine kinase activity"/>
    <property type="evidence" value="ECO:0007669"/>
    <property type="project" value="TreeGrafter"/>
</dbReference>
<keyword evidence="6" id="KW-0067">ATP-binding</keyword>
<sequence length="209" mass="23492">MQLNVNSFKNKTVIPSISHIHQQGIIHRDLKPVNIFLDSHDQIKIGVFGLATTSFLALQSHLESVQSTQASHITFTHDFAFESGADKTICAKYAMRYFAVVGGSKSETQLERKVLAFGSTKTSRNDNSSRFGKFMKLMFKNRSSISGARRTKLSFILSAISILHSGKSANKYKKGKEEIDLDGCDIYFDDPRLRVMGELLRIKADELRK</sequence>
<evidence type="ECO:0008006" key="17">
    <source>
        <dbReference type="Google" id="ProtNLM"/>
    </source>
</evidence>
<dbReference type="SUPFAM" id="SSF56112">
    <property type="entry name" value="Protein kinase-like (PK-like)"/>
    <property type="match status" value="1"/>
</dbReference>
<dbReference type="Gene3D" id="1.10.510.10">
    <property type="entry name" value="Transferase(Phosphotransferase) domain 1"/>
    <property type="match status" value="1"/>
</dbReference>
<dbReference type="Proteomes" id="UP000091820">
    <property type="component" value="Unassembled WGS sequence"/>
</dbReference>
<keyword evidence="9 12" id="KW-0009">Actin-binding</keyword>
<dbReference type="STRING" id="37001.A0A1A9WZS7"/>
<dbReference type="InterPro" id="IPR000719">
    <property type="entry name" value="Prot_kinase_dom"/>
</dbReference>
<comment type="similarity">
    <text evidence="12">Belongs to the TRAFAC class myosin-kinesin ATPase superfamily. Myosin family.</text>
</comment>
<dbReference type="VEuPathDB" id="VectorBase:GBRI038918"/>
<comment type="subcellular location">
    <subcellularLocation>
        <location evidence="2">Cell projection</location>
    </subcellularLocation>
    <subcellularLocation>
        <location evidence="1">Cytoplasm</location>
        <location evidence="1">Cytoskeleton</location>
    </subcellularLocation>
</comment>
<evidence type="ECO:0000256" key="9">
    <source>
        <dbReference type="ARBA" id="ARBA00023203"/>
    </source>
</evidence>
<dbReference type="AlphaFoldDB" id="A0A1A9WZS7"/>
<evidence type="ECO:0000256" key="5">
    <source>
        <dbReference type="ARBA" id="ARBA00022741"/>
    </source>
</evidence>
<dbReference type="GO" id="GO:0030832">
    <property type="term" value="P:regulation of actin filament length"/>
    <property type="evidence" value="ECO:0007669"/>
    <property type="project" value="TreeGrafter"/>
</dbReference>
<dbReference type="SUPFAM" id="SSF52540">
    <property type="entry name" value="P-loop containing nucleoside triphosphate hydrolases"/>
    <property type="match status" value="1"/>
</dbReference>
<comment type="caution">
    <text evidence="12">Lacks conserved residue(s) required for the propagation of feature annotation.</text>
</comment>
<dbReference type="PANTHER" id="PTHR46256">
    <property type="entry name" value="AGAP011099-PA"/>
    <property type="match status" value="1"/>
</dbReference>
<accession>A0A1A9WZS7</accession>
<dbReference type="InterPro" id="IPR001609">
    <property type="entry name" value="Myosin_head_motor_dom-like"/>
</dbReference>
<dbReference type="Gene3D" id="3.40.850.10">
    <property type="entry name" value="Kinesin motor domain"/>
    <property type="match status" value="1"/>
</dbReference>
<evidence type="ECO:0000313" key="15">
    <source>
        <dbReference type="EnsemblMetazoa" id="GBRI038918-PA"/>
    </source>
</evidence>
<keyword evidence="4" id="KW-0677">Repeat</keyword>
<keyword evidence="3" id="KW-0963">Cytoplasm</keyword>
<evidence type="ECO:0000256" key="10">
    <source>
        <dbReference type="ARBA" id="ARBA00023212"/>
    </source>
</evidence>
<dbReference type="EnsemblMetazoa" id="GBRI038918-RA">
    <property type="protein sequence ID" value="GBRI038918-PA"/>
    <property type="gene ID" value="GBRI038918"/>
</dbReference>
<feature type="domain" description="Myosin motor" evidence="14">
    <location>
        <begin position="1"/>
        <end position="209"/>
    </location>
</feature>
<dbReference type="GO" id="GO:0016459">
    <property type="term" value="C:myosin complex"/>
    <property type="evidence" value="ECO:0007669"/>
    <property type="project" value="UniProtKB-KW"/>
</dbReference>
<dbReference type="InterPro" id="IPR036961">
    <property type="entry name" value="Kinesin_motor_dom_sf"/>
</dbReference>
<dbReference type="InterPro" id="IPR011009">
    <property type="entry name" value="Kinase-like_dom_sf"/>
</dbReference>
<dbReference type="GO" id="GO:0005524">
    <property type="term" value="F:ATP binding"/>
    <property type="evidence" value="ECO:0007669"/>
    <property type="project" value="UniProtKB-KW"/>
</dbReference>
<dbReference type="PROSITE" id="PS51456">
    <property type="entry name" value="MYOSIN_MOTOR"/>
    <property type="match status" value="1"/>
</dbReference>
<evidence type="ECO:0000256" key="8">
    <source>
        <dbReference type="ARBA" id="ARBA00023175"/>
    </source>
</evidence>
<keyword evidence="10" id="KW-0206">Cytoskeleton</keyword>
<organism evidence="15 16">
    <name type="scientific">Glossina brevipalpis</name>
    <dbReference type="NCBI Taxonomy" id="37001"/>
    <lineage>
        <taxon>Eukaryota</taxon>
        <taxon>Metazoa</taxon>
        <taxon>Ecdysozoa</taxon>
        <taxon>Arthropoda</taxon>
        <taxon>Hexapoda</taxon>
        <taxon>Insecta</taxon>
        <taxon>Pterygota</taxon>
        <taxon>Neoptera</taxon>
        <taxon>Endopterygota</taxon>
        <taxon>Diptera</taxon>
        <taxon>Brachycera</taxon>
        <taxon>Muscomorpha</taxon>
        <taxon>Hippoboscoidea</taxon>
        <taxon>Glossinidae</taxon>
        <taxon>Glossina</taxon>
    </lineage>
</organism>
<evidence type="ECO:0000259" key="13">
    <source>
        <dbReference type="PROSITE" id="PS50011"/>
    </source>
</evidence>
<protein>
    <recommendedName>
        <fullName evidence="17">Protein kinase domain-containing protein</fullName>
    </recommendedName>
</protein>
<keyword evidence="11" id="KW-0966">Cell projection</keyword>
<keyword evidence="16" id="KW-1185">Reference proteome</keyword>
<feature type="domain" description="Protein kinase" evidence="13">
    <location>
        <begin position="1"/>
        <end position="209"/>
    </location>
</feature>
<dbReference type="InterPro" id="IPR027417">
    <property type="entry name" value="P-loop_NTPase"/>
</dbReference>
<dbReference type="PRINTS" id="PR00193">
    <property type="entry name" value="MYOSINHEAVY"/>
</dbReference>
<proteinExistence type="inferred from homology"/>
<evidence type="ECO:0000256" key="1">
    <source>
        <dbReference type="ARBA" id="ARBA00004245"/>
    </source>
</evidence>
<evidence type="ECO:0000256" key="2">
    <source>
        <dbReference type="ARBA" id="ARBA00004316"/>
    </source>
</evidence>
<evidence type="ECO:0000256" key="6">
    <source>
        <dbReference type="ARBA" id="ARBA00022840"/>
    </source>
</evidence>
<dbReference type="Pfam" id="PF00069">
    <property type="entry name" value="Pkinase"/>
    <property type="match status" value="1"/>
</dbReference>
<dbReference type="PROSITE" id="PS50011">
    <property type="entry name" value="PROTEIN_KINASE_DOM"/>
    <property type="match status" value="1"/>
</dbReference>
<evidence type="ECO:0000313" key="16">
    <source>
        <dbReference type="Proteomes" id="UP000091820"/>
    </source>
</evidence>
<evidence type="ECO:0000256" key="4">
    <source>
        <dbReference type="ARBA" id="ARBA00022737"/>
    </source>
</evidence>
<evidence type="ECO:0000259" key="14">
    <source>
        <dbReference type="PROSITE" id="PS51456"/>
    </source>
</evidence>
<keyword evidence="8" id="KW-0505">Motor protein</keyword>
<reference evidence="16" key="1">
    <citation type="submission" date="2014-03" db="EMBL/GenBank/DDBJ databases">
        <authorList>
            <person name="Aksoy S."/>
            <person name="Warren W."/>
            <person name="Wilson R.K."/>
        </authorList>
    </citation>
    <scope>NUCLEOTIDE SEQUENCE [LARGE SCALE GENOMIC DNA]</scope>
    <source>
        <strain evidence="16">IAEA</strain>
    </source>
</reference>
<evidence type="ECO:0000256" key="3">
    <source>
        <dbReference type="ARBA" id="ARBA00022490"/>
    </source>
</evidence>
<reference evidence="15" key="2">
    <citation type="submission" date="2020-05" db="UniProtKB">
        <authorList>
            <consortium name="EnsemblMetazoa"/>
        </authorList>
    </citation>
    <scope>IDENTIFICATION</scope>
    <source>
        <strain evidence="15">IAEA</strain>
    </source>
</reference>
<dbReference type="GO" id="GO:0000146">
    <property type="term" value="F:microfilament motor activity"/>
    <property type="evidence" value="ECO:0007669"/>
    <property type="project" value="TreeGrafter"/>
</dbReference>
<dbReference type="PROSITE" id="PS00108">
    <property type="entry name" value="PROTEIN_KINASE_ST"/>
    <property type="match status" value="1"/>
</dbReference>
<dbReference type="GO" id="GO:0003779">
    <property type="term" value="F:actin binding"/>
    <property type="evidence" value="ECO:0007669"/>
    <property type="project" value="UniProtKB-KW"/>
</dbReference>
<dbReference type="GO" id="GO:0042995">
    <property type="term" value="C:cell projection"/>
    <property type="evidence" value="ECO:0007669"/>
    <property type="project" value="UniProtKB-SubCell"/>
</dbReference>
<dbReference type="PANTHER" id="PTHR46256:SF3">
    <property type="entry name" value="MYOSIN MOTOR DOMAIN-CONTAINING PROTEIN"/>
    <property type="match status" value="1"/>
</dbReference>